<dbReference type="Gene3D" id="3.30.365.10">
    <property type="entry name" value="Aldehyde oxidase/xanthine dehydrogenase, molybdopterin binding domain"/>
    <property type="match status" value="4"/>
</dbReference>
<dbReference type="InterPro" id="IPR000674">
    <property type="entry name" value="Ald_Oxase/Xan_DH_a/b"/>
</dbReference>
<accession>A0A7C4EWN2</accession>
<dbReference type="EMBL" id="DTGT01000405">
    <property type="protein sequence ID" value="HGH62093.1"/>
    <property type="molecule type" value="Genomic_DNA"/>
</dbReference>
<dbReference type="Gene3D" id="3.90.1170.50">
    <property type="entry name" value="Aldehyde oxidase/xanthine dehydrogenase, a/b hammerhead"/>
    <property type="match status" value="1"/>
</dbReference>
<comment type="caution">
    <text evidence="2">The sequence shown here is derived from an EMBL/GenBank/DDBJ whole genome shotgun (WGS) entry which is preliminary data.</text>
</comment>
<protein>
    <submittedName>
        <fullName evidence="2">Aldehyde oxidase</fullName>
    </submittedName>
</protein>
<dbReference type="InterPro" id="IPR046867">
    <property type="entry name" value="AldOxase/xan_DH_MoCoBD2"/>
</dbReference>
<dbReference type="PANTHER" id="PTHR11908:SF157">
    <property type="entry name" value="XANTHINE DEHYDROGENASE SUBUNIT D-RELATED"/>
    <property type="match status" value="1"/>
</dbReference>
<dbReference type="AlphaFoldDB" id="A0A7C4EWN2"/>
<feature type="domain" description="Aldehyde oxidase/xanthine dehydrogenase a/b hammerhead" evidence="1">
    <location>
        <begin position="22"/>
        <end position="129"/>
    </location>
</feature>
<sequence length="760" mass="82471">MEQDYSVVGKRVRRTDSLAKVTGQALYTADLKLPRMLYAKVLRSPLPHAKILKIDVTRAKRLPGVKAVVTAADGHGVKWGVFKYTQDHPMLAIDKVRYIGEDVAGVAAVDEETAAEALELITVEYEPLPAVFTPEEAMREGAALIHDTNPQNINVHVHIDVGDVDKAFQESYLVKEDVIHAAGEAYSTLEPYAVVASYAAGYLDLWMPNAGPHVRAKALANLLALPLNRVRVRRICVGGHFGSRSEVSPADFVASLLSMKTGRPVKLALSREENACCTRQTHDMKAKIRTGVKRDGTILAKQFTVFYDGGAYSSTGPIATSIPYYVHEETYRIPNVRYDGYRIFTNKGIRGMYGCHGRAFLAGNEMQLDMIAHELGMDPMEIRLKNGLKVGEETATKSLVISGGLEKPVKEAASAIKWQYETPGTRFGQGAGMGCVAIMCGFPMGFRSGSVCYVKINDDGQVTIVTGVVDTGMGNESMMVQIASEVLGVPMEDVNLVNADTEVTNLDPGAYSQAAAFVGGNAVKRACEDAKRQILELAAAKLNHSIEDLDLKNRSIVSKTDPSKKMPLRWIVREAFFKARPIMGTGAYMPKIDFEREWVKKPYGQMAGTFSFGCSIAEVAVDTETGCVKIPRFCAAHDCGNPINPSAVEGQIEGSIQQAGVATIMEEMRWNGGHLLNPDLLEYKVPLACDMPEIQTVIVSSDDPEGPFGAKEGGLTTRMNAHSAVACAVQNALGVPLTELPLTPDRVLKAIDAAKKRGES</sequence>
<dbReference type="Pfam" id="PF20256">
    <property type="entry name" value="MoCoBD_2"/>
    <property type="match status" value="1"/>
</dbReference>
<dbReference type="SUPFAM" id="SSF54665">
    <property type="entry name" value="CO dehydrogenase molybdoprotein N-domain-like"/>
    <property type="match status" value="1"/>
</dbReference>
<dbReference type="GO" id="GO:0016491">
    <property type="term" value="F:oxidoreductase activity"/>
    <property type="evidence" value="ECO:0007669"/>
    <property type="project" value="InterPro"/>
</dbReference>
<dbReference type="SUPFAM" id="SSF56003">
    <property type="entry name" value="Molybdenum cofactor-binding domain"/>
    <property type="match status" value="1"/>
</dbReference>
<gene>
    <name evidence="2" type="ORF">ENV54_12440</name>
</gene>
<dbReference type="GO" id="GO:0005506">
    <property type="term" value="F:iron ion binding"/>
    <property type="evidence" value="ECO:0007669"/>
    <property type="project" value="InterPro"/>
</dbReference>
<dbReference type="InterPro" id="IPR008274">
    <property type="entry name" value="AldOxase/xan_DH_MoCoBD1"/>
</dbReference>
<dbReference type="InterPro" id="IPR037165">
    <property type="entry name" value="AldOxase/xan_DH_Mopterin-bd_sf"/>
</dbReference>
<proteinExistence type="predicted"/>
<organism evidence="2">
    <name type="scientific">Desulfomonile tiedjei</name>
    <dbReference type="NCBI Taxonomy" id="2358"/>
    <lineage>
        <taxon>Bacteria</taxon>
        <taxon>Pseudomonadati</taxon>
        <taxon>Thermodesulfobacteriota</taxon>
        <taxon>Desulfomonilia</taxon>
        <taxon>Desulfomonilales</taxon>
        <taxon>Desulfomonilaceae</taxon>
        <taxon>Desulfomonile</taxon>
    </lineage>
</organism>
<dbReference type="PANTHER" id="PTHR11908">
    <property type="entry name" value="XANTHINE DEHYDROGENASE"/>
    <property type="match status" value="1"/>
</dbReference>
<dbReference type="InterPro" id="IPR036856">
    <property type="entry name" value="Ald_Oxase/Xan_DH_a/b_sf"/>
</dbReference>
<dbReference type="SMART" id="SM01008">
    <property type="entry name" value="Ald_Xan_dh_C"/>
    <property type="match status" value="1"/>
</dbReference>
<evidence type="ECO:0000259" key="1">
    <source>
        <dbReference type="SMART" id="SM01008"/>
    </source>
</evidence>
<name>A0A7C4EWN2_9BACT</name>
<evidence type="ECO:0000313" key="2">
    <source>
        <dbReference type="EMBL" id="HGH62093.1"/>
    </source>
</evidence>
<dbReference type="Pfam" id="PF01315">
    <property type="entry name" value="Ald_Xan_dh_C"/>
    <property type="match status" value="1"/>
</dbReference>
<dbReference type="Pfam" id="PF02738">
    <property type="entry name" value="MoCoBD_1"/>
    <property type="match status" value="1"/>
</dbReference>
<dbReference type="InterPro" id="IPR016208">
    <property type="entry name" value="Ald_Oxase/xanthine_DH-like"/>
</dbReference>
<reference evidence="2" key="1">
    <citation type="journal article" date="2020" name="mSystems">
        <title>Genome- and Community-Level Interaction Insights into Carbon Utilization and Element Cycling Functions of Hydrothermarchaeota in Hydrothermal Sediment.</title>
        <authorList>
            <person name="Zhou Z."/>
            <person name="Liu Y."/>
            <person name="Xu W."/>
            <person name="Pan J."/>
            <person name="Luo Z.H."/>
            <person name="Li M."/>
        </authorList>
    </citation>
    <scope>NUCLEOTIDE SEQUENCE [LARGE SCALE GENOMIC DNA]</scope>
    <source>
        <strain evidence="2">SpSt-769</strain>
    </source>
</reference>